<protein>
    <submittedName>
        <fullName evidence="1">4546_t:CDS:1</fullName>
    </submittedName>
</protein>
<keyword evidence="2" id="KW-1185">Reference proteome</keyword>
<organism evidence="1 2">
    <name type="scientific">Gigaspora margarita</name>
    <dbReference type="NCBI Taxonomy" id="4874"/>
    <lineage>
        <taxon>Eukaryota</taxon>
        <taxon>Fungi</taxon>
        <taxon>Fungi incertae sedis</taxon>
        <taxon>Mucoromycota</taxon>
        <taxon>Glomeromycotina</taxon>
        <taxon>Glomeromycetes</taxon>
        <taxon>Diversisporales</taxon>
        <taxon>Gigasporaceae</taxon>
        <taxon>Gigaspora</taxon>
    </lineage>
</organism>
<dbReference type="EMBL" id="CAJVQB010039653">
    <property type="protein sequence ID" value="CAG8827566.1"/>
    <property type="molecule type" value="Genomic_DNA"/>
</dbReference>
<gene>
    <name evidence="1" type="ORF">GMARGA_LOCUS29445</name>
</gene>
<feature type="non-terminal residue" evidence="1">
    <location>
        <position position="1"/>
    </location>
</feature>
<evidence type="ECO:0000313" key="2">
    <source>
        <dbReference type="Proteomes" id="UP000789901"/>
    </source>
</evidence>
<accession>A0ABN7WDW8</accession>
<sequence>FLPVVIVFIPNKGSDTTRDIEKLYRKLVEEIVPQLQLYILLLGSDGKITEFQVQQSIFNTQPSEKLTTCEPALNINFSCSILDRIGSVICVQNPKHAKNLHKMP</sequence>
<proteinExistence type="predicted"/>
<name>A0ABN7WDW8_GIGMA</name>
<evidence type="ECO:0000313" key="1">
    <source>
        <dbReference type="EMBL" id="CAG8827566.1"/>
    </source>
</evidence>
<dbReference type="Proteomes" id="UP000789901">
    <property type="component" value="Unassembled WGS sequence"/>
</dbReference>
<reference evidence="1 2" key="1">
    <citation type="submission" date="2021-06" db="EMBL/GenBank/DDBJ databases">
        <authorList>
            <person name="Kallberg Y."/>
            <person name="Tangrot J."/>
            <person name="Rosling A."/>
        </authorList>
    </citation>
    <scope>NUCLEOTIDE SEQUENCE [LARGE SCALE GENOMIC DNA]</scope>
    <source>
        <strain evidence="1 2">120-4 pot B 10/14</strain>
    </source>
</reference>
<comment type="caution">
    <text evidence="1">The sequence shown here is derived from an EMBL/GenBank/DDBJ whole genome shotgun (WGS) entry which is preliminary data.</text>
</comment>